<protein>
    <submittedName>
        <fullName evidence="1">Uncharacterized protein</fullName>
    </submittedName>
</protein>
<accession>A0ACC8XI32</accession>
<organism evidence="1 2">
    <name type="scientific">Candidatus Epulonipiscium fishelsonii</name>
    <dbReference type="NCBI Taxonomy" id="77094"/>
    <lineage>
        <taxon>Bacteria</taxon>
        <taxon>Bacillati</taxon>
        <taxon>Bacillota</taxon>
        <taxon>Clostridia</taxon>
        <taxon>Lachnospirales</taxon>
        <taxon>Lachnospiraceae</taxon>
        <taxon>Candidatus Epulonipiscium</taxon>
    </lineage>
</organism>
<reference evidence="1" key="1">
    <citation type="submission" date="2016-08" db="EMBL/GenBank/DDBJ databases">
        <authorList>
            <person name="Ngugi D.K."/>
            <person name="Miyake S."/>
            <person name="Stingl U."/>
        </authorList>
    </citation>
    <scope>NUCLEOTIDE SEQUENCE</scope>
    <source>
        <strain evidence="1">SCG-D08WGA-EpuloA1</strain>
    </source>
</reference>
<dbReference type="Proteomes" id="UP000188637">
    <property type="component" value="Unassembled WGS sequence"/>
</dbReference>
<keyword evidence="2" id="KW-1185">Reference proteome</keyword>
<name>A0ACC8XI32_9FIRM</name>
<comment type="caution">
    <text evidence="1">The sequence shown here is derived from an EMBL/GenBank/DDBJ whole genome shotgun (WGS) entry which is preliminary data.</text>
</comment>
<evidence type="ECO:0000313" key="2">
    <source>
        <dbReference type="Proteomes" id="UP000188637"/>
    </source>
</evidence>
<proteinExistence type="predicted"/>
<gene>
    <name evidence="1" type="ORF">AN640_05605</name>
</gene>
<dbReference type="EMBL" id="LJHD01000109">
    <property type="protein sequence ID" value="ONI44405.1"/>
    <property type="molecule type" value="Genomic_DNA"/>
</dbReference>
<evidence type="ECO:0000313" key="1">
    <source>
        <dbReference type="EMBL" id="ONI44405.1"/>
    </source>
</evidence>
<sequence length="198" mass="23376">MMRELEEFNSKVYDISYKEGGYNGIYFKHYKDTPYYGTWKEAIRKLIFLNRNISIIDIGCGVGQFANMLFDYGFTNYKGLDYSQEAINMAQQTNTEHKSKFQCGDALIHSIFEENYNLVILFEILEHVNADIKLMQRISKNSKVLFSVPNFPSKYHVRYFENKKEVVNRYKPYIKILDIQVIHLNKKSVLYLVCGIKK</sequence>